<organism evidence="1 2">
    <name type="scientific">Lasius niger</name>
    <name type="common">Black garden ant</name>
    <dbReference type="NCBI Taxonomy" id="67767"/>
    <lineage>
        <taxon>Eukaryota</taxon>
        <taxon>Metazoa</taxon>
        <taxon>Ecdysozoa</taxon>
        <taxon>Arthropoda</taxon>
        <taxon>Hexapoda</taxon>
        <taxon>Insecta</taxon>
        <taxon>Pterygota</taxon>
        <taxon>Neoptera</taxon>
        <taxon>Endopterygota</taxon>
        <taxon>Hymenoptera</taxon>
        <taxon>Apocrita</taxon>
        <taxon>Aculeata</taxon>
        <taxon>Formicoidea</taxon>
        <taxon>Formicidae</taxon>
        <taxon>Formicinae</taxon>
        <taxon>Lasius</taxon>
        <taxon>Lasius</taxon>
    </lineage>
</organism>
<protein>
    <submittedName>
        <fullName evidence="1">Reverse transcriptase</fullName>
    </submittedName>
</protein>
<name>A0A0J7JSW2_LASNI</name>
<dbReference type="GO" id="GO:0003964">
    <property type="term" value="F:RNA-directed DNA polymerase activity"/>
    <property type="evidence" value="ECO:0007669"/>
    <property type="project" value="UniProtKB-KW"/>
</dbReference>
<reference evidence="1 2" key="1">
    <citation type="submission" date="2015-04" db="EMBL/GenBank/DDBJ databases">
        <title>Lasius niger genome sequencing.</title>
        <authorList>
            <person name="Konorov E.A."/>
            <person name="Nikitin M.A."/>
            <person name="Kirill M.V."/>
            <person name="Chang P."/>
        </authorList>
    </citation>
    <scope>NUCLEOTIDE SEQUENCE [LARGE SCALE GENOMIC DNA]</scope>
    <source>
        <tissue evidence="1">Whole</tissue>
    </source>
</reference>
<keyword evidence="2" id="KW-1185">Reference proteome</keyword>
<dbReference type="AlphaFoldDB" id="A0A0J7JSW2"/>
<comment type="caution">
    <text evidence="1">The sequence shown here is derived from an EMBL/GenBank/DDBJ whole genome shotgun (WGS) entry which is preliminary data.</text>
</comment>
<dbReference type="PaxDb" id="67767-A0A0J7JSW2"/>
<keyword evidence="1" id="KW-0808">Transferase</keyword>
<sequence length="126" mass="14020">MVRFSKAYHMTNRVKDALAEVLRWATENSLTLSAEKCEYTILAPKGIISRIPPVRLNGVSLRHTKTLKYLGVTIDREYSWKPHIKMKGALLSIQRGALLAIAKSYRTTSTKGVAVLAGVIPLDIRA</sequence>
<evidence type="ECO:0000313" key="2">
    <source>
        <dbReference type="Proteomes" id="UP000036403"/>
    </source>
</evidence>
<proteinExistence type="predicted"/>
<gene>
    <name evidence="1" type="ORF">RF55_26481</name>
</gene>
<dbReference type="EMBL" id="LBMM01035956">
    <property type="protein sequence ID" value="KMQ81393.1"/>
    <property type="molecule type" value="Genomic_DNA"/>
</dbReference>
<keyword evidence="1" id="KW-0695">RNA-directed DNA polymerase</keyword>
<evidence type="ECO:0000313" key="1">
    <source>
        <dbReference type="EMBL" id="KMQ81393.1"/>
    </source>
</evidence>
<dbReference type="OrthoDB" id="445826at2759"/>
<keyword evidence="1" id="KW-0548">Nucleotidyltransferase</keyword>
<accession>A0A0J7JSW2</accession>
<dbReference type="Proteomes" id="UP000036403">
    <property type="component" value="Unassembled WGS sequence"/>
</dbReference>